<dbReference type="GO" id="GO:0005829">
    <property type="term" value="C:cytosol"/>
    <property type="evidence" value="ECO:0007669"/>
    <property type="project" value="TreeGrafter"/>
</dbReference>
<dbReference type="InterPro" id="IPR001555">
    <property type="entry name" value="GART_AS"/>
</dbReference>
<feature type="binding site" evidence="6">
    <location>
        <begin position="12"/>
        <end position="14"/>
    </location>
    <ligand>
        <name>N(1)-(5-phospho-beta-D-ribosyl)glycinamide</name>
        <dbReference type="ChEBI" id="CHEBI:143788"/>
    </ligand>
</feature>
<evidence type="ECO:0000256" key="6">
    <source>
        <dbReference type="HAMAP-Rule" id="MF_01930"/>
    </source>
</evidence>
<dbReference type="CDD" id="cd08645">
    <property type="entry name" value="FMT_core_GART"/>
    <property type="match status" value="1"/>
</dbReference>
<comment type="caution">
    <text evidence="6">Lacks conserved residue(s) required for the propagation of feature annotation.</text>
</comment>
<evidence type="ECO:0000259" key="7">
    <source>
        <dbReference type="Pfam" id="PF00551"/>
    </source>
</evidence>
<comment type="caution">
    <text evidence="8">The sequence shown here is derived from an EMBL/GenBank/DDBJ whole genome shotgun (WGS) entry which is preliminary data.</text>
</comment>
<dbReference type="Gene3D" id="3.40.50.170">
    <property type="entry name" value="Formyl transferase, N-terminal domain"/>
    <property type="match status" value="1"/>
</dbReference>
<dbReference type="OrthoDB" id="9806170at2"/>
<evidence type="ECO:0000256" key="3">
    <source>
        <dbReference type="ARBA" id="ARBA00022755"/>
    </source>
</evidence>
<comment type="pathway">
    <text evidence="1 6">Purine metabolism; IMP biosynthesis via de novo pathway; N(2)-formyl-N(1)-(5-phospho-D-ribosyl)glycinamide from N(1)-(5-phospho-D-ribosyl)glycinamide (10-formyl THF route): step 1/1.</text>
</comment>
<dbReference type="GO" id="GO:0006189">
    <property type="term" value="P:'de novo' IMP biosynthetic process"/>
    <property type="evidence" value="ECO:0007669"/>
    <property type="project" value="UniProtKB-UniRule"/>
</dbReference>
<dbReference type="GO" id="GO:0004644">
    <property type="term" value="F:phosphoribosylglycinamide formyltransferase activity"/>
    <property type="evidence" value="ECO:0007669"/>
    <property type="project" value="UniProtKB-UniRule"/>
</dbReference>
<evidence type="ECO:0000313" key="8">
    <source>
        <dbReference type="EMBL" id="PQJ16327.1"/>
    </source>
</evidence>
<comment type="catalytic activity">
    <reaction evidence="5 6">
        <text>N(1)-(5-phospho-beta-D-ribosyl)glycinamide + (6R)-10-formyltetrahydrofolate = N(2)-formyl-N(1)-(5-phospho-beta-D-ribosyl)glycinamide + (6S)-5,6,7,8-tetrahydrofolate + H(+)</text>
        <dbReference type="Rhea" id="RHEA:15053"/>
        <dbReference type="ChEBI" id="CHEBI:15378"/>
        <dbReference type="ChEBI" id="CHEBI:57453"/>
        <dbReference type="ChEBI" id="CHEBI:143788"/>
        <dbReference type="ChEBI" id="CHEBI:147286"/>
        <dbReference type="ChEBI" id="CHEBI:195366"/>
        <dbReference type="EC" id="2.1.2.2"/>
    </reaction>
</comment>
<dbReference type="UniPathway" id="UPA00074">
    <property type="reaction ID" value="UER00126"/>
</dbReference>
<keyword evidence="3 6" id="KW-0658">Purine biosynthesis</keyword>
<dbReference type="InterPro" id="IPR004607">
    <property type="entry name" value="GART"/>
</dbReference>
<keyword evidence="9" id="KW-1185">Reference proteome</keyword>
<dbReference type="RefSeq" id="WP_105002002.1">
    <property type="nucleotide sequence ID" value="NZ_MQVX01000001.1"/>
</dbReference>
<dbReference type="PANTHER" id="PTHR43369:SF2">
    <property type="entry name" value="PHOSPHORIBOSYLGLYCINAMIDE FORMYLTRANSFERASE"/>
    <property type="match status" value="1"/>
</dbReference>
<dbReference type="Pfam" id="PF00551">
    <property type="entry name" value="Formyl_trans_N"/>
    <property type="match status" value="1"/>
</dbReference>
<dbReference type="EMBL" id="MQVX01000001">
    <property type="protein sequence ID" value="PQJ16327.1"/>
    <property type="molecule type" value="Genomic_DNA"/>
</dbReference>
<reference evidence="9" key="1">
    <citation type="submission" date="2016-11" db="EMBL/GenBank/DDBJ databases">
        <title>Trade-off between light-utilization and light-protection in marine flavobacteria.</title>
        <authorList>
            <person name="Kumagai Y."/>
            <person name="Yoshizawa S."/>
            <person name="Kogure K."/>
        </authorList>
    </citation>
    <scope>NUCLEOTIDE SEQUENCE [LARGE SCALE GENOMIC DNA]</scope>
    <source>
        <strain evidence="9">SG-18</strain>
    </source>
</reference>
<comment type="similarity">
    <text evidence="4 6">Belongs to the GART family.</text>
</comment>
<protein>
    <recommendedName>
        <fullName evidence="6">Phosphoribosylglycinamide formyltransferase</fullName>
        <ecNumber evidence="6">2.1.2.2</ecNumber>
    </recommendedName>
    <alternativeName>
        <fullName evidence="6">5'-phosphoribosylglycinamide transformylase</fullName>
    </alternativeName>
    <alternativeName>
        <fullName evidence="6">GAR transformylase</fullName>
        <shortName evidence="6">GART</shortName>
    </alternativeName>
</protein>
<dbReference type="AlphaFoldDB" id="A0A2S7T9Y3"/>
<name>A0A2S7T9Y3_9FLAO</name>
<feature type="domain" description="Formyl transferase N-terminal" evidence="7">
    <location>
        <begin position="2"/>
        <end position="182"/>
    </location>
</feature>
<gene>
    <name evidence="6" type="primary">purN</name>
    <name evidence="8" type="ORF">BST99_11895</name>
</gene>
<dbReference type="EC" id="2.1.2.2" evidence="6"/>
<dbReference type="HAMAP" id="MF_01930">
    <property type="entry name" value="PurN"/>
    <property type="match status" value="1"/>
</dbReference>
<evidence type="ECO:0000256" key="1">
    <source>
        <dbReference type="ARBA" id="ARBA00005054"/>
    </source>
</evidence>
<organism evidence="8 9">
    <name type="scientific">Aureicoccus marinus</name>
    <dbReference type="NCBI Taxonomy" id="754435"/>
    <lineage>
        <taxon>Bacteria</taxon>
        <taxon>Pseudomonadati</taxon>
        <taxon>Bacteroidota</taxon>
        <taxon>Flavobacteriia</taxon>
        <taxon>Flavobacteriales</taxon>
        <taxon>Flavobacteriaceae</taxon>
        <taxon>Aureicoccus</taxon>
    </lineage>
</organism>
<feature type="active site" description="Proton donor" evidence="6">
    <location>
        <position position="104"/>
    </location>
</feature>
<feature type="binding site" evidence="6">
    <location>
        <position position="102"/>
    </location>
    <ligand>
        <name>(6R)-10-formyltetrahydrofolate</name>
        <dbReference type="ChEBI" id="CHEBI:195366"/>
    </ligand>
</feature>
<dbReference type="InterPro" id="IPR002376">
    <property type="entry name" value="Formyl_transf_N"/>
</dbReference>
<dbReference type="PROSITE" id="PS00373">
    <property type="entry name" value="GART"/>
    <property type="match status" value="1"/>
</dbReference>
<feature type="binding site" evidence="6">
    <location>
        <begin position="85"/>
        <end position="88"/>
    </location>
    <ligand>
        <name>(6R)-10-formyltetrahydrofolate</name>
        <dbReference type="ChEBI" id="CHEBI:195366"/>
    </ligand>
</feature>
<keyword evidence="2 6" id="KW-0808">Transferase</keyword>
<dbReference type="PANTHER" id="PTHR43369">
    <property type="entry name" value="PHOSPHORIBOSYLGLYCINAMIDE FORMYLTRANSFERASE"/>
    <property type="match status" value="1"/>
</dbReference>
<comment type="function">
    <text evidence="6">Catalyzes the transfer of a formyl group from 10-formyltetrahydrofolate to 5-phospho-ribosyl-glycinamide (GAR), producing 5-phospho-ribosyl-N-formylglycinamide (FGAR) and tetrahydrofolate.</text>
</comment>
<proteinExistence type="inferred from homology"/>
<dbReference type="SUPFAM" id="SSF53328">
    <property type="entry name" value="Formyltransferase"/>
    <property type="match status" value="1"/>
</dbReference>
<evidence type="ECO:0000256" key="4">
    <source>
        <dbReference type="ARBA" id="ARBA00038440"/>
    </source>
</evidence>
<evidence type="ECO:0000256" key="5">
    <source>
        <dbReference type="ARBA" id="ARBA00047664"/>
    </source>
</evidence>
<feature type="site" description="Raises pKa of active site His" evidence="6">
    <location>
        <position position="145"/>
    </location>
</feature>
<accession>A0A2S7T9Y3</accession>
<evidence type="ECO:0000313" key="9">
    <source>
        <dbReference type="Proteomes" id="UP000239366"/>
    </source>
</evidence>
<evidence type="ECO:0000256" key="2">
    <source>
        <dbReference type="ARBA" id="ARBA00022679"/>
    </source>
</evidence>
<dbReference type="InterPro" id="IPR036477">
    <property type="entry name" value="Formyl_transf_N_sf"/>
</dbReference>
<sequence>MKRIVLLASGSGSNAQKIIEYFQDHDSIEVALVLSNKKTAGVLDRCDRLGVPAMYFNPSSFSGSNRLLECLLGIEPDLIVLAGFLKLIPSSWIEAFPKKIINIHPALLPKYGGKGMYGMNVHRKVKEEKETSSGISIHYADARYDEGALIKQVSCTLNSDDEPEDIARKVLALEHEHYPQVIESLLAD</sequence>
<dbReference type="Proteomes" id="UP000239366">
    <property type="component" value="Unassembled WGS sequence"/>
</dbReference>